<dbReference type="Gene3D" id="2.40.50.230">
    <property type="entry name" value="Gp5 N-terminal domain"/>
    <property type="match status" value="1"/>
</dbReference>
<feature type="domain" description="DUF2345" evidence="3">
    <location>
        <begin position="711"/>
        <end position="857"/>
    </location>
</feature>
<evidence type="ECO:0000313" key="5">
    <source>
        <dbReference type="EMBL" id="WEF32000.1"/>
    </source>
</evidence>
<dbReference type="Pfam" id="PF13296">
    <property type="entry name" value="T6SS_Vgr"/>
    <property type="match status" value="1"/>
</dbReference>
<dbReference type="Gene3D" id="4.10.220.110">
    <property type="match status" value="1"/>
</dbReference>
<dbReference type="Pfam" id="PF10106">
    <property type="entry name" value="DUF2345"/>
    <property type="match status" value="1"/>
</dbReference>
<accession>A0ABY8B7X6</accession>
<sequence length="943" mass="101438">MADVQVAQALQRIAAVLGTRDRPLQLALALPDGIRDDVLLPQKMVGTEAINGGLAYRVLCVADNATLPLKDFIGVPAELRVVTDRGELRRLGGIVTEAASGQSDGALATYQLVLRDALSVMEGRVNTRVFRNLSEIGVIRKLVTEWHRYNPVLRSSFELQVDVGLDASIPQREFIMQHNETDAAFVRRLLGRRGIAWCFRSGLAGSDGQAAHGQDRIGHTLFLFQETDRLRENTAGTVRFHRDAATELRDAVTGWSAVRTLQPGSVALHSWDYKNAAAEHFMQVNASSRADQGQHGNELAAGLDEYIVAAPHLGESNRDLGELGDTRIARHEFEAKHFNGEGGVRDLVAGEWFSLTGHPEIDLHPEHERQFVVTAQHVATQNNLPVAIGARVERLFHRSGWNSGDYADFHDDDGKPIRYRTRFTCVRRGIRVVPPFVSPPRPALQTALVVGPSSEEVWCDELGRVRIRFPATRSHDHEHANGAGSSDTDADSAWVRVASSWAGNGPGGATQCGTRLLPPVGTEVLVDFAGGDPDKPVIIGQLYNSNGQPPVFLGEDALPRTKYQSGIRSREVRGKRGNQVRLDDTPGQISAQLASDHGNSELNLGYLTEPRHDGGTAPRGEGAELRSDEAIALHAVKGILLSAWALVGGAGRKGKQLARDDLLALLRESSELCASLGGYAVERNGTAPDTRELDELLLRFKQWEHGSNTAAEAAEPAAPVIGVTSPAGIGFATSKAIVSYAAKNIDTVAQQHLQMTAGQRCTFNAGQGISLFAQNGGLTGIAHRGQLLLQSQHDDTNINAAKDLTLTSTEGTATISAKVILLVAEDGSFLRLGDGPPVIGSKQPLKFHASDFLYEAPETMAAVSPSFAKGGADQKLAVRYAPGTLLDNGDRPVGAAVKDARIDLSLSDGTSVQGRTGSDGKSELIERNVMHMMDIGLMRGGEQ</sequence>
<dbReference type="InterPro" id="IPR006533">
    <property type="entry name" value="T6SS_Vgr_RhsGE"/>
</dbReference>
<organism evidence="5 6">
    <name type="scientific">Pseudoduganella chitinolytica</name>
    <dbReference type="NCBI Taxonomy" id="34070"/>
    <lineage>
        <taxon>Bacteria</taxon>
        <taxon>Pseudomonadati</taxon>
        <taxon>Pseudomonadota</taxon>
        <taxon>Betaproteobacteria</taxon>
        <taxon>Burkholderiales</taxon>
        <taxon>Oxalobacteraceae</taxon>
        <taxon>Telluria group</taxon>
        <taxon>Pseudoduganella</taxon>
    </lineage>
</organism>
<keyword evidence="6" id="KW-1185">Reference proteome</keyword>
<evidence type="ECO:0000259" key="2">
    <source>
        <dbReference type="Pfam" id="PF04717"/>
    </source>
</evidence>
<dbReference type="Gene3D" id="3.55.50.10">
    <property type="entry name" value="Baseplate protein-like domains"/>
    <property type="match status" value="1"/>
</dbReference>
<gene>
    <name evidence="5" type="ORF">PX653_21600</name>
</gene>
<dbReference type="SUPFAM" id="SSF69279">
    <property type="entry name" value="Phage tail proteins"/>
    <property type="match status" value="2"/>
</dbReference>
<protein>
    <submittedName>
        <fullName evidence="5">Type VI secretion system Vgr family protein</fullName>
    </submittedName>
</protein>
<dbReference type="Pfam" id="PF04717">
    <property type="entry name" value="Phage_base_V"/>
    <property type="match status" value="1"/>
</dbReference>
<dbReference type="NCBIfam" id="TIGR03361">
    <property type="entry name" value="VI_Rhs_Vgr"/>
    <property type="match status" value="1"/>
</dbReference>
<name>A0ABY8B7X6_9BURK</name>
<dbReference type="InterPro" id="IPR017847">
    <property type="entry name" value="T6SS_RhsGE_Vgr_subset"/>
</dbReference>
<comment type="similarity">
    <text evidence="1">Belongs to the VgrG protein family.</text>
</comment>
<evidence type="ECO:0000256" key="1">
    <source>
        <dbReference type="ARBA" id="ARBA00005558"/>
    </source>
</evidence>
<proteinExistence type="inferred from homology"/>
<dbReference type="InterPro" id="IPR028244">
    <property type="entry name" value="T6SS_Rhs_Vgr_dom"/>
</dbReference>
<dbReference type="InterPro" id="IPR037026">
    <property type="entry name" value="Vgr_OB-fold_dom_sf"/>
</dbReference>
<dbReference type="EMBL" id="CP119083">
    <property type="protein sequence ID" value="WEF32000.1"/>
    <property type="molecule type" value="Genomic_DNA"/>
</dbReference>
<dbReference type="Proteomes" id="UP001216510">
    <property type="component" value="Chromosome"/>
</dbReference>
<dbReference type="RefSeq" id="WP_277414762.1">
    <property type="nucleotide sequence ID" value="NZ_CP119083.1"/>
</dbReference>
<reference evidence="5 6" key="1">
    <citation type="submission" date="2023-02" db="EMBL/GenBank/DDBJ databases">
        <title>Gemone sequence of Telluria chitinolytica ACM 3522T.</title>
        <authorList>
            <person name="Frediansyah A."/>
            <person name="Miess H."/>
            <person name="Gross H."/>
        </authorList>
    </citation>
    <scope>NUCLEOTIDE SEQUENCE [LARGE SCALE GENOMIC DNA]</scope>
    <source>
        <strain evidence="5 6">ACM 3522</strain>
    </source>
</reference>
<evidence type="ECO:0000313" key="6">
    <source>
        <dbReference type="Proteomes" id="UP001216510"/>
    </source>
</evidence>
<dbReference type="NCBIfam" id="TIGR01646">
    <property type="entry name" value="vgr_GE"/>
    <property type="match status" value="1"/>
</dbReference>
<feature type="domain" description="Putative type VI secretion system Rhs element associated Vgr" evidence="4">
    <location>
        <begin position="570"/>
        <end position="680"/>
    </location>
</feature>
<evidence type="ECO:0000259" key="3">
    <source>
        <dbReference type="Pfam" id="PF10106"/>
    </source>
</evidence>
<dbReference type="Pfam" id="PF05954">
    <property type="entry name" value="Phage_GPD"/>
    <property type="match status" value="1"/>
</dbReference>
<dbReference type="SUPFAM" id="SSF69255">
    <property type="entry name" value="gp5 N-terminal domain-like"/>
    <property type="match status" value="1"/>
</dbReference>
<dbReference type="InterPro" id="IPR006531">
    <property type="entry name" value="Gp5/Vgr_OB"/>
</dbReference>
<dbReference type="SUPFAM" id="SSF69349">
    <property type="entry name" value="Phage fibre proteins"/>
    <property type="match status" value="1"/>
</dbReference>
<dbReference type="InterPro" id="IPR018769">
    <property type="entry name" value="VgrG2_DUF2345"/>
</dbReference>
<evidence type="ECO:0000259" key="4">
    <source>
        <dbReference type="Pfam" id="PF13296"/>
    </source>
</evidence>
<feature type="domain" description="Gp5/Type VI secretion system Vgr protein OB-fold" evidence="2">
    <location>
        <begin position="487"/>
        <end position="543"/>
    </location>
</feature>
<dbReference type="Gene3D" id="2.30.110.50">
    <property type="match status" value="1"/>
</dbReference>